<accession>A0A8A2H8L8</accession>
<evidence type="ECO:0000256" key="2">
    <source>
        <dbReference type="SAM" id="SignalP"/>
    </source>
</evidence>
<protein>
    <submittedName>
        <fullName evidence="3">Hypothetical chloroplast RF47</fullName>
    </submittedName>
</protein>
<evidence type="ECO:0000256" key="1">
    <source>
        <dbReference type="SAM" id="Phobius"/>
    </source>
</evidence>
<keyword evidence="1" id="KW-0472">Membrane</keyword>
<keyword evidence="1" id="KW-0812">Transmembrane</keyword>
<dbReference type="GeneID" id="69223316"/>
<geneLocation type="chloroplast" evidence="3"/>
<dbReference type="RefSeq" id="YP_010231196.1">
    <property type="nucleotide sequence ID" value="NC_059722.1"/>
</dbReference>
<gene>
    <name evidence="3" type="primary">ycf47</name>
</gene>
<name>A0A8A2H8L8_9CHLO</name>
<organism evidence="3">
    <name type="scientific">Nephroselmis pyriformis</name>
    <dbReference type="NCBI Taxonomy" id="156128"/>
    <lineage>
        <taxon>Eukaryota</taxon>
        <taxon>Viridiplantae</taxon>
        <taxon>Chlorophyta</taxon>
        <taxon>Nephroselmidophyceae</taxon>
        <taxon>Nephroselmidales</taxon>
        <taxon>Nephroselmidaceae</taxon>
        <taxon>Nephroselmis</taxon>
    </lineage>
</organism>
<dbReference type="EMBL" id="MW077730">
    <property type="protein sequence ID" value="QSV37265.1"/>
    <property type="molecule type" value="Genomic_DNA"/>
</dbReference>
<reference evidence="3" key="1">
    <citation type="journal article" date="2021" name="Mitochondrial DNA Part B Resour">
        <title>A gene-rich and compact chloroplast genome of the green alga Nephroselmis pyriformis (N.Carter) Ettl 1982 from the shores of Mersin (Eastern Mediterranean Sea).</title>
        <authorList>
            <person name="Gastineau R."/>
            <person name="Konucu M."/>
            <person name="Tekdal D."/>
            <person name="Lemieux C."/>
            <person name="Turmel M."/>
            <person name="Witkowski A."/>
            <person name="Eker-Develi E."/>
        </authorList>
    </citation>
    <scope>NUCLEOTIDE SEQUENCE</scope>
    <source>
        <strain evidence="3">MED1</strain>
    </source>
</reference>
<dbReference type="AlphaFoldDB" id="A0A8A2H8L8"/>
<keyword evidence="3" id="KW-0150">Chloroplast</keyword>
<keyword evidence="3" id="KW-0934">Plastid</keyword>
<feature type="chain" id="PRO_5032636096" evidence="2">
    <location>
        <begin position="22"/>
        <end position="76"/>
    </location>
</feature>
<proteinExistence type="predicted"/>
<keyword evidence="1" id="KW-1133">Transmembrane helix</keyword>
<feature type="transmembrane region" description="Helical" evidence="1">
    <location>
        <begin position="52"/>
        <end position="70"/>
    </location>
</feature>
<keyword evidence="2" id="KW-0732">Signal</keyword>
<evidence type="ECO:0000313" key="3">
    <source>
        <dbReference type="EMBL" id="QSV37265.1"/>
    </source>
</evidence>
<feature type="signal peptide" evidence="2">
    <location>
        <begin position="1"/>
        <end position="21"/>
    </location>
</feature>
<sequence>MELVPSLRMLSSAFMILLVVSQGPQGEGLTQNLSESRFFANFKEVKFFIKLMNWSGVAFFLVVHLAAYILKLNDFQ</sequence>